<accession>A0A059CFT4</accession>
<proteinExistence type="predicted"/>
<organism evidence="1">
    <name type="scientific">Eucalyptus grandis</name>
    <name type="common">Flooded gum</name>
    <dbReference type="NCBI Taxonomy" id="71139"/>
    <lineage>
        <taxon>Eukaryota</taxon>
        <taxon>Viridiplantae</taxon>
        <taxon>Streptophyta</taxon>
        <taxon>Embryophyta</taxon>
        <taxon>Tracheophyta</taxon>
        <taxon>Spermatophyta</taxon>
        <taxon>Magnoliopsida</taxon>
        <taxon>eudicotyledons</taxon>
        <taxon>Gunneridae</taxon>
        <taxon>Pentapetalae</taxon>
        <taxon>rosids</taxon>
        <taxon>malvids</taxon>
        <taxon>Myrtales</taxon>
        <taxon>Myrtaceae</taxon>
        <taxon>Myrtoideae</taxon>
        <taxon>Eucalypteae</taxon>
        <taxon>Eucalyptus</taxon>
    </lineage>
</organism>
<protein>
    <submittedName>
        <fullName evidence="1">Uncharacterized protein</fullName>
    </submittedName>
</protein>
<gene>
    <name evidence="1" type="ORF">EUGRSUZ_D011431</name>
</gene>
<dbReference type="Gramene" id="KCW76790">
    <property type="protein sequence ID" value="KCW76790"/>
    <property type="gene ID" value="EUGRSUZ_D011431"/>
</dbReference>
<dbReference type="EMBL" id="KK198756">
    <property type="protein sequence ID" value="KCW76790.1"/>
    <property type="molecule type" value="Genomic_DNA"/>
</dbReference>
<feature type="non-terminal residue" evidence="1">
    <location>
        <position position="55"/>
    </location>
</feature>
<dbReference type="InParanoid" id="A0A059CFT4"/>
<name>A0A059CFT4_EUCGR</name>
<reference evidence="1" key="1">
    <citation type="submission" date="2013-07" db="EMBL/GenBank/DDBJ databases">
        <title>The genome of Eucalyptus grandis.</title>
        <authorList>
            <person name="Schmutz J."/>
            <person name="Hayes R."/>
            <person name="Myburg A."/>
            <person name="Tuskan G."/>
            <person name="Grattapaglia D."/>
            <person name="Rokhsar D.S."/>
        </authorList>
    </citation>
    <scope>NUCLEOTIDE SEQUENCE</scope>
    <source>
        <tissue evidence="1">Leaf extractions</tissue>
    </source>
</reference>
<sequence>MQEQKFYKRCRACIIGVQRILYSLERTSLAKSREGEMASKPGILTDWPWKPLGSF</sequence>
<dbReference type="AlphaFoldDB" id="A0A059CFT4"/>
<evidence type="ECO:0000313" key="1">
    <source>
        <dbReference type="EMBL" id="KCW76790.1"/>
    </source>
</evidence>